<dbReference type="Proteomes" id="UP000281084">
    <property type="component" value="Unassembled WGS sequence"/>
</dbReference>
<evidence type="ECO:0000313" key="2">
    <source>
        <dbReference type="Proteomes" id="UP000281084"/>
    </source>
</evidence>
<dbReference type="AlphaFoldDB" id="A0A3A8GB96"/>
<gene>
    <name evidence="1" type="ORF">D7V64_02790</name>
</gene>
<organism evidence="1 2">
    <name type="scientific">Acinetobacter cumulans</name>
    <dbReference type="NCBI Taxonomy" id="2136182"/>
    <lineage>
        <taxon>Bacteria</taxon>
        <taxon>Pseudomonadati</taxon>
        <taxon>Pseudomonadota</taxon>
        <taxon>Gammaproteobacteria</taxon>
        <taxon>Moraxellales</taxon>
        <taxon>Moraxellaceae</taxon>
        <taxon>Acinetobacter</taxon>
    </lineage>
</organism>
<protein>
    <submittedName>
        <fullName evidence="1">Uncharacterized protein</fullName>
    </submittedName>
</protein>
<dbReference type="RefSeq" id="WP_120366765.1">
    <property type="nucleotide sequence ID" value="NZ_RAXZ01000002.1"/>
</dbReference>
<evidence type="ECO:0000313" key="1">
    <source>
        <dbReference type="EMBL" id="RKG55256.1"/>
    </source>
</evidence>
<name>A0A3A8GB96_9GAMM</name>
<comment type="caution">
    <text evidence="1">The sequence shown here is derived from an EMBL/GenBank/DDBJ whole genome shotgun (WGS) entry which is preliminary data.</text>
</comment>
<reference evidence="1 2" key="1">
    <citation type="submission" date="2018-09" db="EMBL/GenBank/DDBJ databases">
        <title>The draft genome of Acinetobacter spp. strains.</title>
        <authorList>
            <person name="Qin J."/>
            <person name="Feng Y."/>
            <person name="Zong Z."/>
        </authorList>
    </citation>
    <scope>NUCLEOTIDE SEQUENCE [LARGE SCALE GENOMIC DNA]</scope>
    <source>
        <strain evidence="1 2">WCHAc060002</strain>
    </source>
</reference>
<accession>A0A3A8GB96</accession>
<sequence>MNELDFYAYSMHVQQKRNYHPNWTFVIFKAKFDKWVTKTQKKATQAKEPTKEYLDWLEQHQREWLESRRADDKNKPCL</sequence>
<proteinExistence type="predicted"/>
<dbReference type="EMBL" id="RAXZ01000002">
    <property type="protein sequence ID" value="RKG55256.1"/>
    <property type="molecule type" value="Genomic_DNA"/>
</dbReference>